<evidence type="ECO:0000313" key="3">
    <source>
        <dbReference type="Proteomes" id="UP000053237"/>
    </source>
</evidence>
<gene>
    <name evidence="2" type="ORF">BN9_075340</name>
</gene>
<comment type="caution">
    <text evidence="2">The sequence shown here is derived from an EMBL/GenBank/DDBJ whole genome shotgun (WGS) entry which is preliminary data.</text>
</comment>
<dbReference type="InterPro" id="IPR011993">
    <property type="entry name" value="PH-like_dom_sf"/>
</dbReference>
<proteinExistence type="predicted"/>
<reference evidence="2 3" key="1">
    <citation type="submission" date="2012-05" db="EMBL/GenBank/DDBJ databases">
        <title>Recombination and specialization in a pathogen metapopulation.</title>
        <authorList>
            <person name="Gardiner A."/>
            <person name="Kemen E."/>
            <person name="Schultz-Larsen T."/>
            <person name="MacLean D."/>
            <person name="Van Oosterhout C."/>
            <person name="Jones J.D.G."/>
        </authorList>
    </citation>
    <scope>NUCLEOTIDE SEQUENCE [LARGE SCALE GENOMIC DNA]</scope>
    <source>
        <strain evidence="2 3">Ac Nc2</strain>
    </source>
</reference>
<name>A0A024GIR5_9STRA</name>
<dbReference type="Proteomes" id="UP000053237">
    <property type="component" value="Unassembled WGS sequence"/>
</dbReference>
<organism evidence="2 3">
    <name type="scientific">Albugo candida</name>
    <dbReference type="NCBI Taxonomy" id="65357"/>
    <lineage>
        <taxon>Eukaryota</taxon>
        <taxon>Sar</taxon>
        <taxon>Stramenopiles</taxon>
        <taxon>Oomycota</taxon>
        <taxon>Peronosporomycetes</taxon>
        <taxon>Albuginales</taxon>
        <taxon>Albuginaceae</taxon>
        <taxon>Albugo</taxon>
    </lineage>
</organism>
<feature type="region of interest" description="Disordered" evidence="1">
    <location>
        <begin position="94"/>
        <end position="114"/>
    </location>
</feature>
<evidence type="ECO:0000256" key="1">
    <source>
        <dbReference type="SAM" id="MobiDB-lite"/>
    </source>
</evidence>
<dbReference type="AlphaFoldDB" id="A0A024GIR5"/>
<keyword evidence="3" id="KW-1185">Reference proteome</keyword>
<evidence type="ECO:0000313" key="2">
    <source>
        <dbReference type="EMBL" id="CCI46591.1"/>
    </source>
</evidence>
<dbReference type="OrthoDB" id="446422at2759"/>
<dbReference type="Gene3D" id="2.30.29.30">
    <property type="entry name" value="Pleckstrin-homology domain (PH domain)/Phosphotyrosine-binding domain (PTB)"/>
    <property type="match status" value="1"/>
</dbReference>
<sequence>MIKRSSIFVPLRTSDAFLCALPEGLELSKNRLCRPNFVDCKSNQSDYTRLQKKTLKNAVDVKRESELNNANRRRSLTIRKNSFRRASLIDRRKSMSNITPRARKSRQNQNSDLSSQLSCVTTRVTQFLLRKRSRDGALELVIHHKRSPSRRSACTRHHIFNQLRCSIPVQFAQIIDWLTWQQPLGPEQHGVMLRQLRYVKSVTHDFPWAKARLCDLLAMYTQKEGISKEELYPQLNHLYTQVDNEAKERQKKHISFIQAKRHLALRLSIASQLVNGVSILKFGRRGKPHETYLSYELRDPLHLRWYRKNGGKSTQKLSLENLRIVVPHENLILSENQIQVSSDEEECPYTSRKLRQIGLKRRSTLKYLDGCFSIRSKERILQVQVQSAMHRDWLIAGLRDLVQFAAQYKKAKATTLRRM</sequence>
<dbReference type="InParanoid" id="A0A024GIR5"/>
<protein>
    <submittedName>
        <fullName evidence="2">Uncharacterized protein</fullName>
    </submittedName>
</protein>
<accession>A0A024GIR5</accession>
<dbReference type="EMBL" id="CAIX01000133">
    <property type="protein sequence ID" value="CCI46591.1"/>
    <property type="molecule type" value="Genomic_DNA"/>
</dbReference>